<keyword evidence="2" id="KW-1185">Reference proteome</keyword>
<organism evidence="1 2">
    <name type="scientific">Congregibacter litoralis KT71</name>
    <dbReference type="NCBI Taxonomy" id="314285"/>
    <lineage>
        <taxon>Bacteria</taxon>
        <taxon>Pseudomonadati</taxon>
        <taxon>Pseudomonadota</taxon>
        <taxon>Gammaproteobacteria</taxon>
        <taxon>Cellvibrionales</taxon>
        <taxon>Halieaceae</taxon>
        <taxon>Congregibacter</taxon>
    </lineage>
</organism>
<comment type="caution">
    <text evidence="1">The sequence shown here is derived from an EMBL/GenBank/DDBJ whole genome shotgun (WGS) entry which is preliminary data.</text>
</comment>
<dbReference type="AlphaFoldDB" id="A4ACW1"/>
<protein>
    <submittedName>
        <fullName evidence="1">Uncharacterized protein</fullName>
    </submittedName>
</protein>
<dbReference type="EMBL" id="AAOA02000005">
    <property type="protein sequence ID" value="EAQ96152.2"/>
    <property type="molecule type" value="Genomic_DNA"/>
</dbReference>
<name>A4ACW1_9GAMM</name>
<reference evidence="1 2" key="1">
    <citation type="journal article" date="2007" name="Proc. Natl. Acad. Sci. U.S.A.">
        <title>Characterization of a marine gammaproteobacterium capable of aerobic anoxygenic photosynthesis.</title>
        <authorList>
            <person name="Fuchs B.M."/>
            <person name="Spring S."/>
            <person name="Teeling H."/>
            <person name="Quast C."/>
            <person name="Wulf J."/>
            <person name="Schattenhofer M."/>
            <person name="Yan S."/>
            <person name="Ferriera S."/>
            <person name="Johnson J."/>
            <person name="Glockner F.O."/>
            <person name="Amann R."/>
        </authorList>
    </citation>
    <scope>NUCLEOTIDE SEQUENCE [LARGE SCALE GENOMIC DNA]</scope>
    <source>
        <strain evidence="1">KT71</strain>
    </source>
</reference>
<reference evidence="1 2" key="2">
    <citation type="journal article" date="2009" name="PLoS ONE">
        <title>The photosynthetic apparatus and its regulation in the aerobic gammaproteobacterium Congregibacter litoralis gen. nov., sp. nov.</title>
        <authorList>
            <person name="Spring S."/>
            <person name="Lunsdorf H."/>
            <person name="Fuchs B.M."/>
            <person name="Tindall B.J."/>
        </authorList>
    </citation>
    <scope>NUCLEOTIDE SEQUENCE [LARGE SCALE GENOMIC DNA]</scope>
    <source>
        <strain evidence="1">KT71</strain>
    </source>
</reference>
<dbReference type="eggNOG" id="ENOG5033HJ9">
    <property type="taxonomic scope" value="Bacteria"/>
</dbReference>
<gene>
    <name evidence="1" type="ORF">KT71_18841</name>
</gene>
<accession>A4ACW1</accession>
<sequence length="252" mass="28331">MIDNQEVSPIRIAKDLVGSNRIVLEATTLGLGEILMLLRALEAASITQVDFLYAEPEGYTKKPPLSQSDSAQDSYELTTNRNFCGINGFNHQLDSQSDATHIFFLGFEADRVKNALAHREDALSEKYRLLPIVGIPAFRTGWESKSIKPHLNLFESHGITQSRIHYCAADSVREAFLTLWDIFEPLNTTPQQQVFVSPLGTKPHTIATALFLIDTKKAHAPVSLFYDHPVRMNKRSFGETLWHHIQVQRSGS</sequence>
<proteinExistence type="predicted"/>
<evidence type="ECO:0000313" key="1">
    <source>
        <dbReference type="EMBL" id="EAQ96152.2"/>
    </source>
</evidence>
<dbReference type="HOGENOM" id="CLU_078146_0_0_6"/>
<evidence type="ECO:0000313" key="2">
    <source>
        <dbReference type="Proteomes" id="UP000019205"/>
    </source>
</evidence>
<dbReference type="Proteomes" id="UP000019205">
    <property type="component" value="Chromosome"/>
</dbReference>